<dbReference type="SUPFAM" id="SSF53790">
    <property type="entry name" value="Tetrapyrrole methylase"/>
    <property type="match status" value="1"/>
</dbReference>
<sequence length="485" mass="54320">MGKIMVVGLGSGDEESLSLGTFRRLKEAEHLWLRTGEHPVVPWLRGEGVRFTTFDPVYEKHPDFAGVYREITDTLLEEAGRGREVTYAVPGHPMVAETTVQLLLAEAGDHGIVLDIQGGGSFLDTAFARLAIDPNDGFLLLDGTVLDGDQLDPRCHLLISQVYDRMTASEVKLSLMEIYPDETLVTVATALGVAGEESITQVPLCELDREDRFTNLTSVYLPPVSSEAVLHRRLDTLTGIVARLRAPDGCPWDRQQTHESLRSYLLEEAYEFLEAVSQEDPDAMADELGDVLLQVLLHAQIGREEGSFDLGDVIQNLADKLIRRHPHVFGDAKLENATEVKQKWDEIKQWERSEEIGKAPSLLAGVPSEFPALLRAYKLQKKAAKAGFDWEDATGAKEKLLEEVEELFHAEEATQEAEMGDLLFSAVNLSRKFGVDPEQALLTSCRKFTRRFHHVEERARWFGKAVGEFPLDTLDSWWNEAKEKE</sequence>
<dbReference type="Gene3D" id="3.40.1010.10">
    <property type="entry name" value="Cobalt-precorrin-4 Transmethylase, Domain 1"/>
    <property type="match status" value="1"/>
</dbReference>
<dbReference type="InterPro" id="IPR035996">
    <property type="entry name" value="4pyrrol_Methylase_sf"/>
</dbReference>
<dbReference type="RefSeq" id="WP_380701535.1">
    <property type="nucleotide sequence ID" value="NZ_JBHSAP010000004.1"/>
</dbReference>
<proteinExistence type="predicted"/>
<accession>A0ABV8JCR7</accession>
<dbReference type="CDD" id="cd11529">
    <property type="entry name" value="NTP-PPase_MazG_Cterm"/>
    <property type="match status" value="1"/>
</dbReference>
<dbReference type="Pfam" id="PF03819">
    <property type="entry name" value="MazG"/>
    <property type="match status" value="2"/>
</dbReference>
<dbReference type="InterPro" id="IPR011551">
    <property type="entry name" value="NTP_PyrPHydrolase_MazG"/>
</dbReference>
<dbReference type="Proteomes" id="UP001595843">
    <property type="component" value="Unassembled WGS sequence"/>
</dbReference>
<dbReference type="InterPro" id="IPR035013">
    <property type="entry name" value="YabN_N"/>
</dbReference>
<feature type="domain" description="Tetrapyrrole methylase" evidence="1">
    <location>
        <begin position="3"/>
        <end position="207"/>
    </location>
</feature>
<comment type="caution">
    <text evidence="3">The sequence shown here is derived from an EMBL/GenBank/DDBJ whole genome shotgun (WGS) entry which is preliminary data.</text>
</comment>
<dbReference type="PANTHER" id="PTHR30522">
    <property type="entry name" value="NUCLEOSIDE TRIPHOSPHATE PYROPHOSPHOHYDROLASE"/>
    <property type="match status" value="1"/>
</dbReference>
<dbReference type="CDD" id="cd11723">
    <property type="entry name" value="YabN_N_like"/>
    <property type="match status" value="1"/>
</dbReference>
<dbReference type="InterPro" id="IPR000878">
    <property type="entry name" value="4pyrrol_Mease"/>
</dbReference>
<dbReference type="CDD" id="cd11528">
    <property type="entry name" value="NTP-PPase_MazG_Nterm"/>
    <property type="match status" value="1"/>
</dbReference>
<dbReference type="InterPro" id="IPR024180">
    <property type="entry name" value="Tetrapyrrole_Mease/MazG_pred"/>
</dbReference>
<dbReference type="PANTHER" id="PTHR30522:SF0">
    <property type="entry name" value="NUCLEOSIDE TRIPHOSPHATE PYROPHOSPHOHYDROLASE"/>
    <property type="match status" value="1"/>
</dbReference>
<gene>
    <name evidence="3" type="primary">mazG</name>
    <name evidence="3" type="ORF">ACFOUO_01765</name>
</gene>
<keyword evidence="4" id="KW-1185">Reference proteome</keyword>
<feature type="domain" description="NTP pyrophosphohydrolase MazG-like" evidence="2">
    <location>
        <begin position="256"/>
        <end position="329"/>
    </location>
</feature>
<dbReference type="Pfam" id="PF00590">
    <property type="entry name" value="TP_methylase"/>
    <property type="match status" value="1"/>
</dbReference>
<dbReference type="InterPro" id="IPR048015">
    <property type="entry name" value="NTP-PPase_MazG-like_N"/>
</dbReference>
<dbReference type="InterPro" id="IPR004518">
    <property type="entry name" value="MazG-like_dom"/>
</dbReference>
<organism evidence="3 4">
    <name type="scientific">Salinithrix halophila</name>
    <dbReference type="NCBI Taxonomy" id="1485204"/>
    <lineage>
        <taxon>Bacteria</taxon>
        <taxon>Bacillati</taxon>
        <taxon>Bacillota</taxon>
        <taxon>Bacilli</taxon>
        <taxon>Bacillales</taxon>
        <taxon>Thermoactinomycetaceae</taxon>
        <taxon>Salinithrix</taxon>
    </lineage>
</organism>
<dbReference type="EMBL" id="JBHSAP010000004">
    <property type="protein sequence ID" value="MFC4075532.1"/>
    <property type="molecule type" value="Genomic_DNA"/>
</dbReference>
<reference evidence="4" key="1">
    <citation type="journal article" date="2019" name="Int. J. Syst. Evol. Microbiol.">
        <title>The Global Catalogue of Microorganisms (GCM) 10K type strain sequencing project: providing services to taxonomists for standard genome sequencing and annotation.</title>
        <authorList>
            <consortium name="The Broad Institute Genomics Platform"/>
            <consortium name="The Broad Institute Genome Sequencing Center for Infectious Disease"/>
            <person name="Wu L."/>
            <person name="Ma J."/>
        </authorList>
    </citation>
    <scope>NUCLEOTIDE SEQUENCE [LARGE SCALE GENOMIC DNA]</scope>
    <source>
        <strain evidence="4">IBRC-M 10813</strain>
    </source>
</reference>
<dbReference type="GO" id="GO:0047429">
    <property type="term" value="F:nucleoside triphosphate diphosphatase activity"/>
    <property type="evidence" value="ECO:0007669"/>
    <property type="project" value="UniProtKB-EC"/>
</dbReference>
<protein>
    <submittedName>
        <fullName evidence="3">Nucleoside triphosphate pyrophosphohydrolase</fullName>
        <ecNumber evidence="3">3.6.1.9</ecNumber>
    </submittedName>
</protein>
<evidence type="ECO:0000313" key="3">
    <source>
        <dbReference type="EMBL" id="MFC4075532.1"/>
    </source>
</evidence>
<dbReference type="EC" id="3.6.1.9" evidence="3"/>
<dbReference type="Gene3D" id="1.10.287.1080">
    <property type="entry name" value="MazG-like"/>
    <property type="match status" value="2"/>
</dbReference>
<keyword evidence="3" id="KW-0378">Hydrolase</keyword>
<evidence type="ECO:0000259" key="1">
    <source>
        <dbReference type="Pfam" id="PF00590"/>
    </source>
</evidence>
<dbReference type="InterPro" id="IPR048011">
    <property type="entry name" value="NTP-PPase_MazG-like_C"/>
</dbReference>
<dbReference type="NCBIfam" id="TIGR00444">
    <property type="entry name" value="mazG"/>
    <property type="match status" value="1"/>
</dbReference>
<dbReference type="PIRSF" id="PIRSF002845">
    <property type="entry name" value="Ttrprl_mtas_MazG"/>
    <property type="match status" value="1"/>
</dbReference>
<feature type="domain" description="NTP pyrophosphohydrolase MazG-like" evidence="2">
    <location>
        <begin position="397"/>
        <end position="455"/>
    </location>
</feature>
<dbReference type="SUPFAM" id="SSF101386">
    <property type="entry name" value="all-alpha NTP pyrophosphatases"/>
    <property type="match status" value="2"/>
</dbReference>
<evidence type="ECO:0000259" key="2">
    <source>
        <dbReference type="Pfam" id="PF03819"/>
    </source>
</evidence>
<dbReference type="InterPro" id="IPR014777">
    <property type="entry name" value="4pyrrole_Mease_sub1"/>
</dbReference>
<evidence type="ECO:0000313" key="4">
    <source>
        <dbReference type="Proteomes" id="UP001595843"/>
    </source>
</evidence>
<name>A0ABV8JCR7_9BACL</name>
<dbReference type="NCBIfam" id="NF007113">
    <property type="entry name" value="PRK09562.1"/>
    <property type="match status" value="1"/>
</dbReference>